<dbReference type="InterPro" id="IPR013656">
    <property type="entry name" value="PAS_4"/>
</dbReference>
<dbReference type="Gene3D" id="3.20.20.450">
    <property type="entry name" value="EAL domain"/>
    <property type="match status" value="1"/>
</dbReference>
<dbReference type="InterPro" id="IPR029787">
    <property type="entry name" value="Nucleotide_cyclase"/>
</dbReference>
<proteinExistence type="predicted"/>
<feature type="domain" description="GGDEF" evidence="7">
    <location>
        <begin position="450"/>
        <end position="582"/>
    </location>
</feature>
<keyword evidence="8" id="KW-0378">Hydrolase</keyword>
<dbReference type="SMART" id="SM00091">
    <property type="entry name" value="PAS"/>
    <property type="match status" value="2"/>
</dbReference>
<dbReference type="Pfam" id="PF13426">
    <property type="entry name" value="PAS_9"/>
    <property type="match status" value="1"/>
</dbReference>
<evidence type="ECO:0000259" key="4">
    <source>
        <dbReference type="PROSITE" id="PS50112"/>
    </source>
</evidence>
<dbReference type="Pfam" id="PF13185">
    <property type="entry name" value="GAF_2"/>
    <property type="match status" value="1"/>
</dbReference>
<dbReference type="InterPro" id="IPR000160">
    <property type="entry name" value="GGDEF_dom"/>
</dbReference>
<accession>A0A1A8T681</accession>
<dbReference type="EMBL" id="FLOC01000003">
    <property type="protein sequence ID" value="SBS27644.1"/>
    <property type="molecule type" value="Genomic_DNA"/>
</dbReference>
<dbReference type="InterPro" id="IPR000014">
    <property type="entry name" value="PAS"/>
</dbReference>
<evidence type="ECO:0000313" key="9">
    <source>
        <dbReference type="Proteomes" id="UP000092627"/>
    </source>
</evidence>
<dbReference type="PANTHER" id="PTHR44757:SF2">
    <property type="entry name" value="BIOFILM ARCHITECTURE MAINTENANCE PROTEIN MBAA"/>
    <property type="match status" value="1"/>
</dbReference>
<keyword evidence="9" id="KW-1185">Reference proteome</keyword>
<name>A0A1A8T681_9GAMM</name>
<dbReference type="InterPro" id="IPR000700">
    <property type="entry name" value="PAS-assoc_C"/>
</dbReference>
<feature type="domain" description="PAS" evidence="4">
    <location>
        <begin position="7"/>
        <end position="65"/>
    </location>
</feature>
<dbReference type="SMART" id="SM00086">
    <property type="entry name" value="PAC"/>
    <property type="match status" value="2"/>
</dbReference>
<dbReference type="Gene3D" id="3.30.450.40">
    <property type="match status" value="1"/>
</dbReference>
<evidence type="ECO:0000259" key="5">
    <source>
        <dbReference type="PROSITE" id="PS50113"/>
    </source>
</evidence>
<dbReference type="PROSITE" id="PS50883">
    <property type="entry name" value="EAL"/>
    <property type="match status" value="1"/>
</dbReference>
<dbReference type="Pfam" id="PF08448">
    <property type="entry name" value="PAS_4"/>
    <property type="match status" value="1"/>
</dbReference>
<dbReference type="PROSITE" id="PS50113">
    <property type="entry name" value="PAC"/>
    <property type="match status" value="1"/>
</dbReference>
<dbReference type="AlphaFoldDB" id="A0A1A8T681"/>
<dbReference type="SUPFAM" id="SSF55073">
    <property type="entry name" value="Nucleotide cyclase"/>
    <property type="match status" value="1"/>
</dbReference>
<dbReference type="NCBIfam" id="TIGR00229">
    <property type="entry name" value="sensory_box"/>
    <property type="match status" value="2"/>
</dbReference>
<dbReference type="SUPFAM" id="SSF141868">
    <property type="entry name" value="EAL domain-like"/>
    <property type="match status" value="1"/>
</dbReference>
<sequence>MSEQESLSDIFIQTLQQAIDGVVVINSQNQVILFNQAAEQLWGYSKEDVLGQNVKVLVPDHIKPQHDHFVNANRETGVNKIVGSSRDIEIIRKDGESRWANFSLSKVEVGDKILYTAFVKDVTQQVQDRKYLEMLSLVTDKTDNAIFITDADWRVVYANKGFKQILGFDESEIIGRAPSSVIAPHFDEQRLQASRAAIKSGQSIKSEELLKSKCGRKAWCSVMSNPVFDEHGQFKNMVTILSEITASKLHQVIHSKVLASIANDEPLEVIMDAACGEASAIDLGLYPAIFKVDANRRLQLLAAPKLPPSYKKALNDIAIGEGVASSGTAAFRGEPVCVANIETDELWASHKHYMLAEGFRSCCAVPIKDSQDEVIGVIAFSRKEYESSSELDNVLFNILSPICSLAIEREAQQQNIRQLAYYDSLTKLPNRSLLHAKAERALHDMEIANCPLAVLFIDLDRFKQVNDTLGHPAGDRLLKHIAHNLQDTCQSGEVYGRLAGDEFVVVAPNLQGNALSSFIEDIKGALSTPFHYNGELLHPSASIGVSVFPEDGHDVGTLIHRADMAMYQAKSAGKGRFAFFSHELNQLAQEKQELESELQKAIREKRLELVYQPQIRIQDGSLYGVEALARWNHPKFGAVSPGQFIPLAEECGLIGDLSQWSLSCACEQMAQWRRKGVPIPTVSVNLSPNNFHNLGLCDQIMSTLRHYELQPSDITLELTENVLMDTNPTTLKVLHDIHACGVSFSIDDFGTGYSSLSYLRKIPIKELKLDRSFVTELEFDSKSRALSRAVIQIGNSLELDVVAEGVEDHAQLQVLREQGYHVAQGYLFSKPLNPVEIELWVANTVQALAAQPL</sequence>
<dbReference type="SMART" id="SM00267">
    <property type="entry name" value="GGDEF"/>
    <property type="match status" value="1"/>
</dbReference>
<dbReference type="EC" id="3.1.4.52" evidence="1"/>
<dbReference type="InterPro" id="IPR052155">
    <property type="entry name" value="Biofilm_reg_signaling"/>
</dbReference>
<dbReference type="InterPro" id="IPR035919">
    <property type="entry name" value="EAL_sf"/>
</dbReference>
<dbReference type="STRING" id="295068.MAQ5080_00878"/>
<dbReference type="CDD" id="cd01948">
    <property type="entry name" value="EAL"/>
    <property type="match status" value="1"/>
</dbReference>
<dbReference type="Pfam" id="PF00990">
    <property type="entry name" value="GGDEF"/>
    <property type="match status" value="1"/>
</dbReference>
<dbReference type="PANTHER" id="PTHR44757">
    <property type="entry name" value="DIGUANYLATE CYCLASE DGCP"/>
    <property type="match status" value="1"/>
</dbReference>
<evidence type="ECO:0000259" key="6">
    <source>
        <dbReference type="PROSITE" id="PS50883"/>
    </source>
</evidence>
<feature type="domain" description="EAL" evidence="6">
    <location>
        <begin position="591"/>
        <end position="845"/>
    </location>
</feature>
<dbReference type="SUPFAM" id="SSF55785">
    <property type="entry name" value="PYP-like sensor domain (PAS domain)"/>
    <property type="match status" value="2"/>
</dbReference>
<dbReference type="InterPro" id="IPR029016">
    <property type="entry name" value="GAF-like_dom_sf"/>
</dbReference>
<dbReference type="SMART" id="SM00052">
    <property type="entry name" value="EAL"/>
    <property type="match status" value="1"/>
</dbReference>
<dbReference type="FunFam" id="3.20.20.450:FF:000001">
    <property type="entry name" value="Cyclic di-GMP phosphodiesterase yahA"/>
    <property type="match status" value="1"/>
</dbReference>
<dbReference type="PROSITE" id="PS50887">
    <property type="entry name" value="GGDEF"/>
    <property type="match status" value="1"/>
</dbReference>
<evidence type="ECO:0000256" key="1">
    <source>
        <dbReference type="ARBA" id="ARBA00012282"/>
    </source>
</evidence>
<reference evidence="8 9" key="1">
    <citation type="submission" date="2016-06" db="EMBL/GenBank/DDBJ databases">
        <authorList>
            <person name="Kjaerup R.B."/>
            <person name="Dalgaard T.S."/>
            <person name="Juul-Madsen H.R."/>
        </authorList>
    </citation>
    <scope>NUCLEOTIDE SEQUENCE [LARGE SCALE GENOMIC DNA]</scope>
    <source>
        <strain evidence="8 9">CECT 5080</strain>
    </source>
</reference>
<dbReference type="InterPro" id="IPR001610">
    <property type="entry name" value="PAC"/>
</dbReference>
<dbReference type="CDD" id="cd01949">
    <property type="entry name" value="GGDEF"/>
    <property type="match status" value="1"/>
</dbReference>
<dbReference type="Proteomes" id="UP000092627">
    <property type="component" value="Unassembled WGS sequence"/>
</dbReference>
<dbReference type="NCBIfam" id="TIGR00254">
    <property type="entry name" value="GGDEF"/>
    <property type="match status" value="1"/>
</dbReference>
<keyword evidence="2" id="KW-0973">c-di-GMP</keyword>
<dbReference type="SUPFAM" id="SSF55781">
    <property type="entry name" value="GAF domain-like"/>
    <property type="match status" value="1"/>
</dbReference>
<dbReference type="RefSeq" id="WP_067207092.1">
    <property type="nucleotide sequence ID" value="NZ_FLOC01000003.1"/>
</dbReference>
<dbReference type="InterPro" id="IPR001633">
    <property type="entry name" value="EAL_dom"/>
</dbReference>
<evidence type="ECO:0000256" key="2">
    <source>
        <dbReference type="ARBA" id="ARBA00022636"/>
    </source>
</evidence>
<keyword evidence="3" id="KW-0175">Coiled coil</keyword>
<feature type="domain" description="PAC" evidence="5">
    <location>
        <begin position="84"/>
        <end position="134"/>
    </location>
</feature>
<evidence type="ECO:0000256" key="3">
    <source>
        <dbReference type="SAM" id="Coils"/>
    </source>
</evidence>
<dbReference type="InterPro" id="IPR035965">
    <property type="entry name" value="PAS-like_dom_sf"/>
</dbReference>
<dbReference type="GO" id="GO:0071111">
    <property type="term" value="F:cyclic-guanylate-specific phosphodiesterase activity"/>
    <property type="evidence" value="ECO:0007669"/>
    <property type="project" value="UniProtKB-EC"/>
</dbReference>
<evidence type="ECO:0000259" key="7">
    <source>
        <dbReference type="PROSITE" id="PS50887"/>
    </source>
</evidence>
<protein>
    <recommendedName>
        <fullName evidence="1">cyclic-guanylate-specific phosphodiesterase</fullName>
        <ecNumber evidence="1">3.1.4.52</ecNumber>
    </recommendedName>
</protein>
<dbReference type="CDD" id="cd00130">
    <property type="entry name" value="PAS"/>
    <property type="match status" value="2"/>
</dbReference>
<dbReference type="InterPro" id="IPR003018">
    <property type="entry name" value="GAF"/>
</dbReference>
<organism evidence="8 9">
    <name type="scientific">Marinomonas aquimarina</name>
    <dbReference type="NCBI Taxonomy" id="295068"/>
    <lineage>
        <taxon>Bacteria</taxon>
        <taxon>Pseudomonadati</taxon>
        <taxon>Pseudomonadota</taxon>
        <taxon>Gammaproteobacteria</taxon>
        <taxon>Oceanospirillales</taxon>
        <taxon>Oceanospirillaceae</taxon>
        <taxon>Marinomonas</taxon>
    </lineage>
</organism>
<dbReference type="Pfam" id="PF00563">
    <property type="entry name" value="EAL"/>
    <property type="match status" value="1"/>
</dbReference>
<dbReference type="PIRSF" id="PIRSF005925">
    <property type="entry name" value="Dos"/>
    <property type="match status" value="1"/>
</dbReference>
<feature type="domain" description="PAS" evidence="4">
    <location>
        <begin position="131"/>
        <end position="201"/>
    </location>
</feature>
<dbReference type="Gene3D" id="3.30.450.20">
    <property type="entry name" value="PAS domain"/>
    <property type="match status" value="2"/>
</dbReference>
<evidence type="ECO:0000313" key="8">
    <source>
        <dbReference type="EMBL" id="SBS27644.1"/>
    </source>
</evidence>
<dbReference type="Gene3D" id="3.30.70.270">
    <property type="match status" value="1"/>
</dbReference>
<gene>
    <name evidence="8" type="primary">dosP_2</name>
    <name evidence="8" type="ORF">MAQ5080_00878</name>
</gene>
<dbReference type="InterPro" id="IPR012226">
    <property type="entry name" value="Diguanyl_cyclase/Pdiesterase"/>
</dbReference>
<feature type="coiled-coil region" evidence="3">
    <location>
        <begin position="577"/>
        <end position="608"/>
    </location>
</feature>
<dbReference type="InterPro" id="IPR043128">
    <property type="entry name" value="Rev_trsase/Diguanyl_cyclase"/>
</dbReference>
<dbReference type="OrthoDB" id="9804951at2"/>
<dbReference type="PROSITE" id="PS50112">
    <property type="entry name" value="PAS"/>
    <property type="match status" value="2"/>
</dbReference>